<dbReference type="SUPFAM" id="SSF47954">
    <property type="entry name" value="Cyclin-like"/>
    <property type="match status" value="1"/>
</dbReference>
<dbReference type="Gene3D" id="1.10.472.10">
    <property type="entry name" value="Cyclin-like"/>
    <property type="match status" value="1"/>
</dbReference>
<name>A0A9P1M8R9_9PEZI</name>
<organism evidence="1 2">
    <name type="scientific">Parascedosporium putredinis</name>
    <dbReference type="NCBI Taxonomy" id="1442378"/>
    <lineage>
        <taxon>Eukaryota</taxon>
        <taxon>Fungi</taxon>
        <taxon>Dikarya</taxon>
        <taxon>Ascomycota</taxon>
        <taxon>Pezizomycotina</taxon>
        <taxon>Sordariomycetes</taxon>
        <taxon>Hypocreomycetidae</taxon>
        <taxon>Microascales</taxon>
        <taxon>Microascaceae</taxon>
        <taxon>Parascedosporium</taxon>
    </lineage>
</organism>
<accession>A0A9P1M8R9</accession>
<evidence type="ECO:0000313" key="1">
    <source>
        <dbReference type="EMBL" id="CAI4212564.1"/>
    </source>
</evidence>
<dbReference type="Proteomes" id="UP000838763">
    <property type="component" value="Unassembled WGS sequence"/>
</dbReference>
<dbReference type="OrthoDB" id="3877279at2759"/>
<dbReference type="EMBL" id="CALLCH030000005">
    <property type="protein sequence ID" value="CAI4212564.1"/>
    <property type="molecule type" value="Genomic_DNA"/>
</dbReference>
<keyword evidence="2" id="KW-1185">Reference proteome</keyword>
<sequence length="219" mass="24189">MTPSVPLVQAILSRTSLPIESIALAVCLLDALDHRFALSWRLSCPLSGVQANLTANKRHTLPSSPVEQQLHIDSVHPELIILAALTIAVKFLDDPQSSTRHYCSAWGGNIWSFEQLNTTERCIMENLNYRIMPFCDEDVLEDAKADMQFAMLQGPHYHADIYEDEDPYQPAEVNAYPSPDSSSLDESVESLCEETISDKCGKAMVGLGLSLTPDETPPS</sequence>
<dbReference type="AlphaFoldDB" id="A0A9P1M8R9"/>
<evidence type="ECO:0000313" key="2">
    <source>
        <dbReference type="Proteomes" id="UP000838763"/>
    </source>
</evidence>
<gene>
    <name evidence="1" type="ORF">PPNO1_LOCUS2322</name>
</gene>
<proteinExistence type="predicted"/>
<evidence type="ECO:0008006" key="3">
    <source>
        <dbReference type="Google" id="ProtNLM"/>
    </source>
</evidence>
<reference evidence="1" key="1">
    <citation type="submission" date="2022-11" db="EMBL/GenBank/DDBJ databases">
        <authorList>
            <person name="Scott C."/>
            <person name="Bruce N."/>
        </authorList>
    </citation>
    <scope>NUCLEOTIDE SEQUENCE</scope>
</reference>
<dbReference type="InterPro" id="IPR036915">
    <property type="entry name" value="Cyclin-like_sf"/>
</dbReference>
<protein>
    <recommendedName>
        <fullName evidence="3">Cyclin N-terminal domain-containing protein</fullName>
    </recommendedName>
</protein>
<comment type="caution">
    <text evidence="1">The sequence shown here is derived from an EMBL/GenBank/DDBJ whole genome shotgun (WGS) entry which is preliminary data.</text>
</comment>